<dbReference type="Gene3D" id="3.30.200.20">
    <property type="entry name" value="Phosphorylase Kinase, domain 1"/>
    <property type="match status" value="1"/>
</dbReference>
<keyword evidence="6" id="KW-0723">Serine/threonine-protein kinase</keyword>
<dbReference type="OMA" id="ESIHMEG"/>
<evidence type="ECO:0000256" key="27">
    <source>
        <dbReference type="SAM" id="SignalP"/>
    </source>
</evidence>
<dbReference type="FunFam" id="3.80.10.10:FF:000041">
    <property type="entry name" value="LRR receptor-like serine/threonine-protein kinase ERECTA"/>
    <property type="match status" value="1"/>
</dbReference>
<keyword evidence="11 27" id="KW-0732">Signal</keyword>
<comment type="subcellular location">
    <subcellularLocation>
        <location evidence="1">Cell membrane</location>
        <topology evidence="1">Single-pass type I membrane protein</topology>
    </subcellularLocation>
    <subcellularLocation>
        <location evidence="2">Endoplasmic reticulum membrane</location>
        <topology evidence="2">Single-pass membrane protein</topology>
    </subcellularLocation>
</comment>
<name>A0A4U6V0T1_SETVI</name>
<evidence type="ECO:0000256" key="26">
    <source>
        <dbReference type="SAM" id="Phobius"/>
    </source>
</evidence>
<dbReference type="PANTHER" id="PTHR48053:SF37">
    <property type="entry name" value="LEUCINE-RICH REPEAT PROTEIN KINASE FAMILY PROTEIN"/>
    <property type="match status" value="1"/>
</dbReference>
<evidence type="ECO:0000256" key="12">
    <source>
        <dbReference type="ARBA" id="ARBA00022737"/>
    </source>
</evidence>
<dbReference type="InterPro" id="IPR032675">
    <property type="entry name" value="LRR_dom_sf"/>
</dbReference>
<dbReference type="FunFam" id="3.80.10.10:FF:000275">
    <property type="entry name" value="Leucine-rich repeat receptor-like protein kinase"/>
    <property type="match status" value="1"/>
</dbReference>
<comment type="function">
    <text evidence="23">The processed protein kinase Xa21 chain released by protein cleavage after X.oryzae pv. oryzae protein Ax21 detection translocates into the nucleus where it can bind and regulate WRKY62, a transcription factor. Confers resistance to the bacterial pathogen X.oryzae pv. oryzae (Xoo).</text>
</comment>
<evidence type="ECO:0000256" key="21">
    <source>
        <dbReference type="ARBA" id="ARBA00048679"/>
    </source>
</evidence>
<keyword evidence="8" id="KW-0433">Leucine-rich repeat</keyword>
<keyword evidence="16 26" id="KW-1133">Transmembrane helix</keyword>
<dbReference type="SMART" id="SM00220">
    <property type="entry name" value="S_TKc"/>
    <property type="match status" value="1"/>
</dbReference>
<keyword evidence="17 26" id="KW-0472">Membrane</keyword>
<dbReference type="InterPro" id="IPR017441">
    <property type="entry name" value="Protein_kinase_ATP_BS"/>
</dbReference>
<comment type="catalytic activity">
    <reaction evidence="21">
        <text>L-seryl-[protein] + ATP = O-phospho-L-seryl-[protein] + ADP + H(+)</text>
        <dbReference type="Rhea" id="RHEA:17989"/>
        <dbReference type="Rhea" id="RHEA-COMP:9863"/>
        <dbReference type="Rhea" id="RHEA-COMP:11604"/>
        <dbReference type="ChEBI" id="CHEBI:15378"/>
        <dbReference type="ChEBI" id="CHEBI:29999"/>
        <dbReference type="ChEBI" id="CHEBI:30616"/>
        <dbReference type="ChEBI" id="CHEBI:83421"/>
        <dbReference type="ChEBI" id="CHEBI:456216"/>
        <dbReference type="EC" id="2.7.11.1"/>
    </reaction>
</comment>
<dbReference type="FunFam" id="1.10.510.10:FF:000358">
    <property type="entry name" value="Putative leucine-rich repeat receptor-like serine/threonine-protein kinase"/>
    <property type="match status" value="1"/>
</dbReference>
<keyword evidence="15 25" id="KW-0067">ATP-binding</keyword>
<feature type="signal peptide" evidence="27">
    <location>
        <begin position="1"/>
        <end position="31"/>
    </location>
</feature>
<evidence type="ECO:0000256" key="25">
    <source>
        <dbReference type="PROSITE-ProRule" id="PRU10141"/>
    </source>
</evidence>
<dbReference type="EC" id="2.7.11.1" evidence="4"/>
<evidence type="ECO:0000256" key="16">
    <source>
        <dbReference type="ARBA" id="ARBA00022989"/>
    </source>
</evidence>
<dbReference type="InterPro" id="IPR001611">
    <property type="entry name" value="Leu-rich_rpt"/>
</dbReference>
<comment type="similarity">
    <text evidence="3">Belongs to the protein kinase superfamily. Ser/Thr protein kinase family.</text>
</comment>
<feature type="binding site" evidence="25">
    <location>
        <position position="860"/>
    </location>
    <ligand>
        <name>ATP</name>
        <dbReference type="ChEBI" id="CHEBI:30616"/>
    </ligand>
</feature>
<dbReference type="FunFam" id="3.80.10.10:FF:001158">
    <property type="entry name" value="Leucine-rich repeat protein kinase family protein"/>
    <property type="match status" value="1"/>
</dbReference>
<feature type="transmembrane region" description="Helical" evidence="26">
    <location>
        <begin position="776"/>
        <end position="799"/>
    </location>
</feature>
<evidence type="ECO:0000256" key="3">
    <source>
        <dbReference type="ARBA" id="ARBA00008684"/>
    </source>
</evidence>
<dbReference type="Pfam" id="PF00560">
    <property type="entry name" value="LRR_1"/>
    <property type="match status" value="13"/>
</dbReference>
<evidence type="ECO:0000256" key="17">
    <source>
        <dbReference type="ARBA" id="ARBA00023136"/>
    </source>
</evidence>
<evidence type="ECO:0000256" key="1">
    <source>
        <dbReference type="ARBA" id="ARBA00004251"/>
    </source>
</evidence>
<evidence type="ECO:0000256" key="23">
    <source>
        <dbReference type="ARBA" id="ARBA00056628"/>
    </source>
</evidence>
<feature type="chain" id="PRO_5020686232" description="Receptor kinase-like protein Xa21" evidence="27">
    <location>
        <begin position="32"/>
        <end position="1145"/>
    </location>
</feature>
<dbReference type="Gene3D" id="1.10.510.10">
    <property type="entry name" value="Transferase(Phosphotransferase) domain 1"/>
    <property type="match status" value="1"/>
</dbReference>
<dbReference type="SUPFAM" id="SSF56112">
    <property type="entry name" value="Protein kinase-like (PK-like)"/>
    <property type="match status" value="1"/>
</dbReference>
<dbReference type="PANTHER" id="PTHR48053">
    <property type="entry name" value="LEUCINE RICH REPEAT FAMILY PROTEIN, EXPRESSED"/>
    <property type="match status" value="1"/>
</dbReference>
<evidence type="ECO:0000313" key="29">
    <source>
        <dbReference type="EMBL" id="TKW22650.1"/>
    </source>
</evidence>
<evidence type="ECO:0000256" key="15">
    <source>
        <dbReference type="ARBA" id="ARBA00022840"/>
    </source>
</evidence>
<evidence type="ECO:0000256" key="10">
    <source>
        <dbReference type="ARBA" id="ARBA00022692"/>
    </source>
</evidence>
<gene>
    <name evidence="29" type="ORF">SEVIR_4G242601v2</name>
</gene>
<dbReference type="Pfam" id="PF08263">
    <property type="entry name" value="LRRNT_2"/>
    <property type="match status" value="1"/>
</dbReference>
<dbReference type="Gramene" id="TKW22650">
    <property type="protein sequence ID" value="TKW22650"/>
    <property type="gene ID" value="SEVIR_4G242601v2"/>
</dbReference>
<keyword evidence="9" id="KW-0808">Transferase</keyword>
<protein>
    <recommendedName>
        <fullName evidence="24">Receptor kinase-like protein Xa21</fullName>
        <ecNumber evidence="4">2.7.11.1</ecNumber>
    </recommendedName>
</protein>
<evidence type="ECO:0000256" key="20">
    <source>
        <dbReference type="ARBA" id="ARBA00047899"/>
    </source>
</evidence>
<evidence type="ECO:0000256" key="14">
    <source>
        <dbReference type="ARBA" id="ARBA00022777"/>
    </source>
</evidence>
<dbReference type="PROSITE" id="PS50011">
    <property type="entry name" value="PROTEIN_KINASE_DOM"/>
    <property type="match status" value="1"/>
</dbReference>
<dbReference type="SUPFAM" id="SSF52058">
    <property type="entry name" value="L domain-like"/>
    <property type="match status" value="2"/>
</dbReference>
<dbReference type="FunFam" id="3.30.200.20:FF:000432">
    <property type="entry name" value="LRR receptor-like serine/threonine-protein kinase EFR"/>
    <property type="match status" value="1"/>
</dbReference>
<dbReference type="InterPro" id="IPR051716">
    <property type="entry name" value="Plant_RL_S/T_kinase"/>
</dbReference>
<keyword evidence="19" id="KW-0325">Glycoprotein</keyword>
<keyword evidence="5" id="KW-1003">Cell membrane</keyword>
<evidence type="ECO:0000256" key="5">
    <source>
        <dbReference type="ARBA" id="ARBA00022475"/>
    </source>
</evidence>
<organism evidence="29 30">
    <name type="scientific">Setaria viridis</name>
    <name type="common">Green bristlegrass</name>
    <name type="synonym">Setaria italica subsp. viridis</name>
    <dbReference type="NCBI Taxonomy" id="4556"/>
    <lineage>
        <taxon>Eukaryota</taxon>
        <taxon>Viridiplantae</taxon>
        <taxon>Streptophyta</taxon>
        <taxon>Embryophyta</taxon>
        <taxon>Tracheophyta</taxon>
        <taxon>Spermatophyta</taxon>
        <taxon>Magnoliopsida</taxon>
        <taxon>Liliopsida</taxon>
        <taxon>Poales</taxon>
        <taxon>Poaceae</taxon>
        <taxon>PACMAD clade</taxon>
        <taxon>Panicoideae</taxon>
        <taxon>Panicodae</taxon>
        <taxon>Paniceae</taxon>
        <taxon>Cenchrinae</taxon>
        <taxon>Setaria</taxon>
    </lineage>
</organism>
<evidence type="ECO:0000256" key="4">
    <source>
        <dbReference type="ARBA" id="ARBA00012513"/>
    </source>
</evidence>
<keyword evidence="18" id="KW-0675">Receptor</keyword>
<keyword evidence="14" id="KW-0418">Kinase</keyword>
<accession>A0A4U6V0T1</accession>
<dbReference type="SUPFAM" id="SSF52047">
    <property type="entry name" value="RNI-like"/>
    <property type="match status" value="1"/>
</dbReference>
<comment type="catalytic activity">
    <reaction evidence="20">
        <text>L-threonyl-[protein] + ATP = O-phospho-L-threonyl-[protein] + ADP + H(+)</text>
        <dbReference type="Rhea" id="RHEA:46608"/>
        <dbReference type="Rhea" id="RHEA-COMP:11060"/>
        <dbReference type="Rhea" id="RHEA-COMP:11605"/>
        <dbReference type="ChEBI" id="CHEBI:15378"/>
        <dbReference type="ChEBI" id="CHEBI:30013"/>
        <dbReference type="ChEBI" id="CHEBI:30616"/>
        <dbReference type="ChEBI" id="CHEBI:61977"/>
        <dbReference type="ChEBI" id="CHEBI:456216"/>
        <dbReference type="EC" id="2.7.11.1"/>
    </reaction>
</comment>
<evidence type="ECO:0000256" key="24">
    <source>
        <dbReference type="ARBA" id="ARBA00072040"/>
    </source>
</evidence>
<dbReference type="FunFam" id="3.80.10.10:FF:000288">
    <property type="entry name" value="LRR receptor-like serine/threonine-protein kinase EFR"/>
    <property type="match status" value="1"/>
</dbReference>
<dbReference type="Pfam" id="PF00069">
    <property type="entry name" value="Pkinase"/>
    <property type="match status" value="1"/>
</dbReference>
<evidence type="ECO:0000313" key="30">
    <source>
        <dbReference type="Proteomes" id="UP000298652"/>
    </source>
</evidence>
<evidence type="ECO:0000256" key="18">
    <source>
        <dbReference type="ARBA" id="ARBA00023170"/>
    </source>
</evidence>
<keyword evidence="30" id="KW-1185">Reference proteome</keyword>
<evidence type="ECO:0000256" key="11">
    <source>
        <dbReference type="ARBA" id="ARBA00022729"/>
    </source>
</evidence>
<keyword evidence="12" id="KW-0677">Repeat</keyword>
<dbReference type="GO" id="GO:0005789">
    <property type="term" value="C:endoplasmic reticulum membrane"/>
    <property type="evidence" value="ECO:0007669"/>
    <property type="project" value="UniProtKB-SubCell"/>
</dbReference>
<evidence type="ECO:0000256" key="13">
    <source>
        <dbReference type="ARBA" id="ARBA00022741"/>
    </source>
</evidence>
<evidence type="ECO:0000256" key="22">
    <source>
        <dbReference type="ARBA" id="ARBA00054320"/>
    </source>
</evidence>
<keyword evidence="10 26" id="KW-0812">Transmembrane</keyword>
<dbReference type="EMBL" id="CM016555">
    <property type="protein sequence ID" value="TKW22650.1"/>
    <property type="molecule type" value="Genomic_DNA"/>
</dbReference>
<reference evidence="29" key="1">
    <citation type="submission" date="2019-03" db="EMBL/GenBank/DDBJ databases">
        <title>WGS assembly of Setaria viridis.</title>
        <authorList>
            <person name="Huang P."/>
            <person name="Jenkins J."/>
            <person name="Grimwood J."/>
            <person name="Barry K."/>
            <person name="Healey A."/>
            <person name="Mamidi S."/>
            <person name="Sreedasyam A."/>
            <person name="Shu S."/>
            <person name="Feldman M."/>
            <person name="Wu J."/>
            <person name="Yu Y."/>
            <person name="Chen C."/>
            <person name="Johnson J."/>
            <person name="Rokhsar D."/>
            <person name="Baxter I."/>
            <person name="Schmutz J."/>
            <person name="Brutnell T."/>
            <person name="Kellogg E."/>
        </authorList>
    </citation>
    <scope>NUCLEOTIDE SEQUENCE [LARGE SCALE GENOMIC DNA]</scope>
</reference>
<dbReference type="SMART" id="SM00369">
    <property type="entry name" value="LRR_TYP"/>
    <property type="match status" value="10"/>
</dbReference>
<dbReference type="GO" id="GO:0004674">
    <property type="term" value="F:protein serine/threonine kinase activity"/>
    <property type="evidence" value="ECO:0007669"/>
    <property type="project" value="UniProtKB-KW"/>
</dbReference>
<keyword evidence="13 25" id="KW-0547">Nucleotide-binding</keyword>
<dbReference type="PROSITE" id="PS00108">
    <property type="entry name" value="PROTEIN_KINASE_ST"/>
    <property type="match status" value="1"/>
</dbReference>
<keyword evidence="7" id="KW-0597">Phosphoprotein</keyword>
<evidence type="ECO:0000256" key="2">
    <source>
        <dbReference type="ARBA" id="ARBA00004389"/>
    </source>
</evidence>
<dbReference type="AlphaFoldDB" id="A0A4U6V0T1"/>
<dbReference type="PRINTS" id="PR00019">
    <property type="entry name" value="LEURICHRPT"/>
</dbReference>
<evidence type="ECO:0000256" key="9">
    <source>
        <dbReference type="ARBA" id="ARBA00022679"/>
    </source>
</evidence>
<evidence type="ECO:0000256" key="19">
    <source>
        <dbReference type="ARBA" id="ARBA00023180"/>
    </source>
</evidence>
<evidence type="ECO:0000256" key="8">
    <source>
        <dbReference type="ARBA" id="ARBA00022614"/>
    </source>
</evidence>
<proteinExistence type="inferred from homology"/>
<sequence>MASEYASAPGSPMLVAILLACLSCFLSIASSSAPTAPLHNTSDTDLQALLCLKLHLSDSTGAMASWKNDSVQYCSWPGVTCSKRHASRVVSLALDSAGLHGQIPPCIGNLSFLRSIHLQNNKLNGKIPPELGHLNHLTYLNLSNNSLTGMIPNTLSSCSRLHIINLANNFLDGEIPKSLSECSELQKIYLFNNKLSGIIPDGLGTLSNLSVLFLANNDLTGGIPLSLGSNSFIRTVILTNNTLTGGIPPLLANSSSLQLLDLTNNHLIGEIPSALFNSSSIVILALGVNNFVGSIPPLVHTSSPLEILILSENNLSGSIPTSLGNFSSLTWLLLSQNSIKGAIPSSLSIIPTIEQLDLSFNNLSGTVPASLYNITTLTYLNMGMNSLTGEIPNNIGHTLPNIQTLILQGNKLRGQIPASLALAANIQVINLRDNAFSGIVPSFRNLPYLTELNLGINQLEAGDWSFLSSLRNCDQLVYLCLDRNILKGTLPSSIGDLPRSLQVLLLTANKISGAIPQEIEQLKNLTLLYMEHNLLAGNLPDSIGNLPNLFVLSLYQNKLSGQVPLSIGNLSQLSELNLQENNFSGSIPKALGYCKHLEALNLSHNSFSGSIPKELFTLSSLAEGFDLSHNKLSGEIPLEIAGLVNLESLNISYNQLSGIIPSTLGHCMHLESIHMEGNLLHGTIPESFTNLRGVSEMDLSLNNLSGEIPEFFESFTSMKLLNLSFNNLEGPVPTGGIFQNTGVVFIQGNKLLCASIPLLQLPQCNTEASKKWRASAILKIVGFTALALVLLSWFAVVLLKKRKKVTQSSHPSCKELMQCSYADLVKATNGFSLANLVGSGKSGSVYKGRFEFEKHTVAIKVFKLDQLGIPKSFIAECETLRNTCHRNLLRVITACSTFDTIGNEFKALILEYMPNGSLEGWLYPNLDKYGLKRTLSLGSRITIVTDIASALDYLHNHCVPPVVHCDLKPSNILLDDVMGARLADFGLAKFILSFSHSCHHSSTSLLGPRGSIGYIAPEYGFGSKLSTEGDVYSYGIIILEILTGKRPTDEMFTDGLNLHKYVEKAFPQKIAEVLDPCIVPSSEDGDADNILDHGNNATDGVDICILHLVKLGLLCSMETPNDRPTMQDVYAEAITIKEAFAVLHG</sequence>
<dbReference type="InterPro" id="IPR011009">
    <property type="entry name" value="Kinase-like_dom_sf"/>
</dbReference>
<dbReference type="InterPro" id="IPR013210">
    <property type="entry name" value="LRR_N_plant-typ"/>
</dbReference>
<evidence type="ECO:0000256" key="7">
    <source>
        <dbReference type="ARBA" id="ARBA00022553"/>
    </source>
</evidence>
<dbReference type="InterPro" id="IPR003591">
    <property type="entry name" value="Leu-rich_rpt_typical-subtyp"/>
</dbReference>
<dbReference type="InterPro" id="IPR008271">
    <property type="entry name" value="Ser/Thr_kinase_AS"/>
</dbReference>
<dbReference type="GO" id="GO:0005886">
    <property type="term" value="C:plasma membrane"/>
    <property type="evidence" value="ECO:0007669"/>
    <property type="project" value="UniProtKB-SubCell"/>
</dbReference>
<dbReference type="InterPro" id="IPR000719">
    <property type="entry name" value="Prot_kinase_dom"/>
</dbReference>
<dbReference type="Proteomes" id="UP000298652">
    <property type="component" value="Chromosome 4"/>
</dbReference>
<evidence type="ECO:0000256" key="6">
    <source>
        <dbReference type="ARBA" id="ARBA00022527"/>
    </source>
</evidence>
<dbReference type="GO" id="GO:0005524">
    <property type="term" value="F:ATP binding"/>
    <property type="evidence" value="ECO:0007669"/>
    <property type="project" value="UniProtKB-UniRule"/>
</dbReference>
<evidence type="ECO:0000259" key="28">
    <source>
        <dbReference type="PROSITE" id="PS50011"/>
    </source>
</evidence>
<dbReference type="Gene3D" id="3.80.10.10">
    <property type="entry name" value="Ribonuclease Inhibitor"/>
    <property type="match status" value="4"/>
</dbReference>
<dbReference type="PROSITE" id="PS00107">
    <property type="entry name" value="PROTEIN_KINASE_ATP"/>
    <property type="match status" value="1"/>
</dbReference>
<comment type="function">
    <text evidence="22">Receptor kinase that detects X.oryzae pv. oryzae protein Ax21 to promote innate immunity. Following X.oryzae pv. oryzae protein Ax21 detection, undergoes cleavage, releasing the processed protein kinase Xa21 chain.</text>
</comment>
<feature type="domain" description="Protein kinase" evidence="28">
    <location>
        <begin position="831"/>
        <end position="1141"/>
    </location>
</feature>